<evidence type="ECO:0008006" key="6">
    <source>
        <dbReference type="Google" id="ProtNLM"/>
    </source>
</evidence>
<keyword evidence="3" id="KW-1133">Transmembrane helix</keyword>
<dbReference type="GO" id="GO:0030420">
    <property type="term" value="P:establishment of competence for transformation"/>
    <property type="evidence" value="ECO:0007669"/>
    <property type="project" value="UniProtKB-KW"/>
</dbReference>
<evidence type="ECO:0000313" key="4">
    <source>
        <dbReference type="EMBL" id="QII81240.1"/>
    </source>
</evidence>
<evidence type="ECO:0000256" key="1">
    <source>
        <dbReference type="ARBA" id="ARBA00004241"/>
    </source>
</evidence>
<feature type="transmembrane region" description="Helical" evidence="3">
    <location>
        <begin position="12"/>
        <end position="39"/>
    </location>
</feature>
<protein>
    <recommendedName>
        <fullName evidence="6">Prepilin-type N-terminal cleavage/methylation domain-containing protein</fullName>
    </recommendedName>
</protein>
<dbReference type="Proteomes" id="UP000501451">
    <property type="component" value="Chromosome"/>
</dbReference>
<dbReference type="InterPro" id="IPR012902">
    <property type="entry name" value="N_methyl_site"/>
</dbReference>
<gene>
    <name evidence="4" type="ORF">G7057_01315</name>
</gene>
<dbReference type="AlphaFoldDB" id="A0A6G7K7L0"/>
<evidence type="ECO:0000256" key="2">
    <source>
        <dbReference type="ARBA" id="ARBA00023287"/>
    </source>
</evidence>
<dbReference type="EMBL" id="CP049740">
    <property type="protein sequence ID" value="QII81240.1"/>
    <property type="molecule type" value="Genomic_DNA"/>
</dbReference>
<dbReference type="GO" id="GO:0009986">
    <property type="term" value="C:cell surface"/>
    <property type="evidence" value="ECO:0007669"/>
    <property type="project" value="UniProtKB-SubCell"/>
</dbReference>
<keyword evidence="5" id="KW-1185">Reference proteome</keyword>
<name>A0A6G7K7L0_9LACT</name>
<accession>A0A6G7K7L0</accession>
<proteinExistence type="predicted"/>
<reference evidence="4 5" key="1">
    <citation type="journal article" date="2017" name="Int. J. Syst. Evol. Microbiol.">
        <title>Jeotgalibaca porci sp. nov. and Jeotgalibaca arthritidis sp. nov., isolated from pigs, and emended description of the genus Jeotgalibaca.</title>
        <authorList>
            <person name="Zamora L."/>
            <person name="Perez-Sancho M."/>
            <person name="Dominguez L."/>
            <person name="Fernandez-Garayzabal J.F."/>
            <person name="Vela A.I."/>
        </authorList>
    </citation>
    <scope>NUCLEOTIDE SEQUENCE [LARGE SCALE GENOMIC DNA]</scope>
    <source>
        <strain evidence="4 5">CECT 9157</strain>
    </source>
</reference>
<evidence type="ECO:0000313" key="5">
    <source>
        <dbReference type="Proteomes" id="UP000501451"/>
    </source>
</evidence>
<organism evidence="4 5">
    <name type="scientific">Jeotgalibaca arthritidis</name>
    <dbReference type="NCBI Taxonomy" id="1868794"/>
    <lineage>
        <taxon>Bacteria</taxon>
        <taxon>Bacillati</taxon>
        <taxon>Bacillota</taxon>
        <taxon>Bacilli</taxon>
        <taxon>Lactobacillales</taxon>
        <taxon>Carnobacteriaceae</taxon>
        <taxon>Jeotgalibaca</taxon>
    </lineage>
</organism>
<dbReference type="PROSITE" id="PS00409">
    <property type="entry name" value="PROKAR_NTER_METHYL"/>
    <property type="match status" value="1"/>
</dbReference>
<comment type="subcellular location">
    <subcellularLocation>
        <location evidence="1">Cell surface</location>
    </subcellularLocation>
</comment>
<sequence length="470" mass="51200">MNKHFLNEKGITLVELLAALSLFAIVSALVMTVLFNVFLNSKNISDNAQLRQDANLLVSTLRSHYNQDDLEEDEFEVSLENGNILLIDGQEVNSSMTSSIDELELKNGENSISAVNPAVNQSMIVKADGTPLSIDLTLKNEAGQTYNLFTTIEKPEELAIALPVFEKIDVPNRPDPPDTNDYTKVFPPVYPIDIPITGNIKYVSSNGYQLIPDGCGDIKIDGDVWLYNTNPHNVVEMKHDAPKFIVTKNLFVDSVFKIHNYHPMDVQGHALFYTNLELIDRGKFTATNIHAVGGDHNGNGIVVGNQTRLEARESIDVGKTFYINGNTFVDENNQTILSKDVLSEGEGHVIIGKNLIANTVEAVNDSIININGSASISNKLLAKGRSLIKIGKNLIIDGDLEMSGNVKIIVEGSARIDGDLILGGTSILKVKGNLTVTGDVEPDGEGNKGTLDVEGKTNFSKGKPSWLVED</sequence>
<dbReference type="KEGG" id="jar:G7057_01315"/>
<dbReference type="Pfam" id="PF07963">
    <property type="entry name" value="N_methyl"/>
    <property type="match status" value="1"/>
</dbReference>
<dbReference type="Gene3D" id="2.160.20.20">
    <property type="match status" value="1"/>
</dbReference>
<keyword evidence="2" id="KW-0178">Competence</keyword>
<dbReference type="RefSeq" id="WP_166160690.1">
    <property type="nucleotide sequence ID" value="NZ_CP049740.1"/>
</dbReference>
<evidence type="ECO:0000256" key="3">
    <source>
        <dbReference type="SAM" id="Phobius"/>
    </source>
</evidence>
<dbReference type="InterPro" id="IPR012332">
    <property type="entry name" value="Autotransporter_pectin_lyase_C"/>
</dbReference>
<keyword evidence="3" id="KW-0812">Transmembrane</keyword>
<keyword evidence="3" id="KW-0472">Membrane</keyword>